<reference evidence="17" key="2">
    <citation type="journal article" date="2019" name="Mitochondrial DNA Part B Resour">
        <title>Complete mitochondrial genome of a troglophile Cydnidae (Hemiptera).</title>
        <authorList>
            <person name="Costa Dias M."/>
            <person name="Oliveira R.R.M."/>
            <person name="Vasconcelos S."/>
            <person name="Pires E.S."/>
            <person name="Prous X."/>
            <person name="Pietrobon T."/>
            <person name="Oliveira G."/>
        </authorList>
    </citation>
    <scope>NUCLEOTIDE SEQUENCE</scope>
</reference>
<keyword evidence="11" id="KW-0520">NAD</keyword>
<dbReference type="PANTHER" id="PTHR11435:SF1">
    <property type="entry name" value="NADH-UBIQUINONE OXIDOREDUCTASE CHAIN 6"/>
    <property type="match status" value="1"/>
</dbReference>
<evidence type="ECO:0000256" key="1">
    <source>
        <dbReference type="ARBA" id="ARBA00004225"/>
    </source>
</evidence>
<organism evidence="17">
    <name type="scientific">Cydnidae sp. ITV1034</name>
    <dbReference type="NCBI Taxonomy" id="2508782"/>
    <lineage>
        <taxon>Eukaryota</taxon>
        <taxon>Metazoa</taxon>
        <taxon>Ecdysozoa</taxon>
        <taxon>Arthropoda</taxon>
        <taxon>Hexapoda</taxon>
        <taxon>Insecta</taxon>
        <taxon>Pterygota</taxon>
        <taxon>Neoptera</taxon>
        <taxon>Paraneoptera</taxon>
        <taxon>Hemiptera</taxon>
        <taxon>Heteroptera</taxon>
        <taxon>Panheteroptera</taxon>
        <taxon>Pentatomomorpha</taxon>
        <taxon>Pentatomoidea</taxon>
        <taxon>Cydnidae</taxon>
    </lineage>
</organism>
<evidence type="ECO:0000256" key="10">
    <source>
        <dbReference type="ARBA" id="ARBA00022989"/>
    </source>
</evidence>
<keyword evidence="10 16" id="KW-1133">Transmembrane helix</keyword>
<evidence type="ECO:0000256" key="16">
    <source>
        <dbReference type="SAM" id="Phobius"/>
    </source>
</evidence>
<evidence type="ECO:0000313" key="17">
    <source>
        <dbReference type="EMBL" id="QAU54266.1"/>
    </source>
</evidence>
<keyword evidence="7 16" id="KW-0812">Transmembrane</keyword>
<dbReference type="InterPro" id="IPR050269">
    <property type="entry name" value="ComplexI_Subunit6"/>
</dbReference>
<evidence type="ECO:0000256" key="13">
    <source>
        <dbReference type="ARBA" id="ARBA00023136"/>
    </source>
</evidence>
<keyword evidence="9" id="KW-0249">Electron transport</keyword>
<evidence type="ECO:0000256" key="4">
    <source>
        <dbReference type="ARBA" id="ARBA00021095"/>
    </source>
</evidence>
<dbReference type="EC" id="7.1.1.2" evidence="3"/>
<evidence type="ECO:0000256" key="6">
    <source>
        <dbReference type="ARBA" id="ARBA00022660"/>
    </source>
</evidence>
<keyword evidence="13 16" id="KW-0472">Membrane</keyword>
<evidence type="ECO:0000256" key="11">
    <source>
        <dbReference type="ARBA" id="ARBA00023027"/>
    </source>
</evidence>
<evidence type="ECO:0000256" key="9">
    <source>
        <dbReference type="ARBA" id="ARBA00022982"/>
    </source>
</evidence>
<comment type="subcellular location">
    <subcellularLocation>
        <location evidence="1">Mitochondrion membrane</location>
        <topology evidence="1">Multi-pass membrane protein</topology>
    </subcellularLocation>
</comment>
<keyword evidence="12 17" id="KW-0496">Mitochondrion</keyword>
<comment type="catalytic activity">
    <reaction evidence="15">
        <text>a ubiquinone + NADH + 5 H(+)(in) = a ubiquinol + NAD(+) + 4 H(+)(out)</text>
        <dbReference type="Rhea" id="RHEA:29091"/>
        <dbReference type="Rhea" id="RHEA-COMP:9565"/>
        <dbReference type="Rhea" id="RHEA-COMP:9566"/>
        <dbReference type="ChEBI" id="CHEBI:15378"/>
        <dbReference type="ChEBI" id="CHEBI:16389"/>
        <dbReference type="ChEBI" id="CHEBI:17976"/>
        <dbReference type="ChEBI" id="CHEBI:57540"/>
        <dbReference type="ChEBI" id="CHEBI:57945"/>
        <dbReference type="EC" id="7.1.1.2"/>
    </reaction>
</comment>
<proteinExistence type="inferred from homology"/>
<accession>A0A481MW21</accession>
<protein>
    <recommendedName>
        <fullName evidence="4">NADH-ubiquinone oxidoreductase chain 6</fullName>
        <ecNumber evidence="3">7.1.1.2</ecNumber>
    </recommendedName>
    <alternativeName>
        <fullName evidence="14">NADH dehydrogenase subunit 6</fullName>
    </alternativeName>
</protein>
<name>A0A481MW21_9HEMI</name>
<evidence type="ECO:0000256" key="8">
    <source>
        <dbReference type="ARBA" id="ARBA00022967"/>
    </source>
</evidence>
<gene>
    <name evidence="17" type="primary">ND6</name>
</gene>
<keyword evidence="6" id="KW-0679">Respiratory chain</keyword>
<evidence type="ECO:0000256" key="7">
    <source>
        <dbReference type="ARBA" id="ARBA00022692"/>
    </source>
</evidence>
<dbReference type="GO" id="GO:0031966">
    <property type="term" value="C:mitochondrial membrane"/>
    <property type="evidence" value="ECO:0007669"/>
    <property type="project" value="UniProtKB-SubCell"/>
</dbReference>
<evidence type="ECO:0000256" key="12">
    <source>
        <dbReference type="ARBA" id="ARBA00023128"/>
    </source>
</evidence>
<evidence type="ECO:0000256" key="15">
    <source>
        <dbReference type="ARBA" id="ARBA00049551"/>
    </source>
</evidence>
<comment type="similarity">
    <text evidence="2">Belongs to the complex I subunit 6 family.</text>
</comment>
<keyword evidence="8" id="KW-1278">Translocase</keyword>
<dbReference type="PANTHER" id="PTHR11435">
    <property type="entry name" value="NADH UBIQUINONE OXIDOREDUCTASE SUBUNIT ND6"/>
    <property type="match status" value="1"/>
</dbReference>
<feature type="transmembrane region" description="Helical" evidence="16">
    <location>
        <begin position="127"/>
        <end position="150"/>
    </location>
</feature>
<feature type="transmembrane region" description="Helical" evidence="16">
    <location>
        <begin position="44"/>
        <end position="68"/>
    </location>
</feature>
<dbReference type="GO" id="GO:0008137">
    <property type="term" value="F:NADH dehydrogenase (ubiquinone) activity"/>
    <property type="evidence" value="ECO:0007669"/>
    <property type="project" value="UniProtKB-EC"/>
</dbReference>
<dbReference type="EMBL" id="MH643815">
    <property type="protein sequence ID" value="QAU54266.1"/>
    <property type="molecule type" value="Genomic_DNA"/>
</dbReference>
<evidence type="ECO:0000256" key="5">
    <source>
        <dbReference type="ARBA" id="ARBA00022448"/>
    </source>
</evidence>
<feature type="transmembrane region" description="Helical" evidence="16">
    <location>
        <begin position="80"/>
        <end position="100"/>
    </location>
</feature>
<evidence type="ECO:0000256" key="14">
    <source>
        <dbReference type="ARBA" id="ARBA00031019"/>
    </source>
</evidence>
<evidence type="ECO:0000256" key="2">
    <source>
        <dbReference type="ARBA" id="ARBA00005698"/>
    </source>
</evidence>
<keyword evidence="5" id="KW-0813">Transport</keyword>
<reference evidence="17" key="1">
    <citation type="submission" date="2018-07" db="EMBL/GenBank/DDBJ databases">
        <authorList>
            <person name="Dias M.C."/>
            <person name="Oliveira R.R.M."/>
            <person name="Nunes G.L."/>
            <person name="Pires E."/>
            <person name="Vasconcelos S."/>
            <person name="Pietrobon T."/>
            <person name="Oliveira G."/>
        </authorList>
    </citation>
    <scope>NUCLEOTIDE SEQUENCE</scope>
</reference>
<dbReference type="AlphaFoldDB" id="A0A481MW21"/>
<evidence type="ECO:0000256" key="3">
    <source>
        <dbReference type="ARBA" id="ARBA00012944"/>
    </source>
</evidence>
<geneLocation type="mitochondrion" evidence="17"/>
<sequence length="161" mass="18186">MLFSMLTSLSIVFLWLKHPLSMGLILICQTLIIASISGMMLSSFLFSYIIIIIMLSGALILFIYMASVASNEKFQSPVKLMKVFIIGMIMLIIMSENLSYLQSSNNNLHMIKPEVMSLIKLFNTTSAYITLMMIMYLLLTMIVVSNVATVSEGPLRMKMYE</sequence>